<feature type="transmembrane region" description="Helical" evidence="1">
    <location>
        <begin position="50"/>
        <end position="69"/>
    </location>
</feature>
<gene>
    <name evidence="2" type="ORF">MMF93_00370</name>
</gene>
<accession>A0ABY3XKY0</accession>
<protein>
    <recommendedName>
        <fullName evidence="4">Integral membrane protein</fullName>
    </recommendedName>
</protein>
<evidence type="ECO:0000313" key="3">
    <source>
        <dbReference type="Proteomes" id="UP001202244"/>
    </source>
</evidence>
<organism evidence="2 3">
    <name type="scientific">Streptomyces tubbatahanensis</name>
    <dbReference type="NCBI Taxonomy" id="2923272"/>
    <lineage>
        <taxon>Bacteria</taxon>
        <taxon>Bacillati</taxon>
        <taxon>Actinomycetota</taxon>
        <taxon>Actinomycetes</taxon>
        <taxon>Kitasatosporales</taxon>
        <taxon>Streptomycetaceae</taxon>
        <taxon>Streptomyces</taxon>
    </lineage>
</organism>
<keyword evidence="1" id="KW-0472">Membrane</keyword>
<dbReference type="EMBL" id="CP093846">
    <property type="protein sequence ID" value="UNS95087.1"/>
    <property type="molecule type" value="Genomic_DNA"/>
</dbReference>
<keyword evidence="1" id="KW-0812">Transmembrane</keyword>
<evidence type="ECO:0000256" key="1">
    <source>
        <dbReference type="SAM" id="Phobius"/>
    </source>
</evidence>
<feature type="transmembrane region" description="Helical" evidence="1">
    <location>
        <begin position="12"/>
        <end position="30"/>
    </location>
</feature>
<dbReference type="RefSeq" id="WP_242748454.1">
    <property type="nucleotide sequence ID" value="NZ_CP093846.1"/>
</dbReference>
<sequence length="77" mass="7819">MGLMLMVRSVAGSRAVLAPVAWGFAVLFLGRAPDGHLYFWTVLLRPGTDPVAATAAVLACAGGLAALLVRPATTAGI</sequence>
<keyword evidence="1" id="KW-1133">Transmembrane helix</keyword>
<dbReference type="Proteomes" id="UP001202244">
    <property type="component" value="Chromosome"/>
</dbReference>
<proteinExistence type="predicted"/>
<evidence type="ECO:0000313" key="2">
    <source>
        <dbReference type="EMBL" id="UNS95087.1"/>
    </source>
</evidence>
<keyword evidence="3" id="KW-1185">Reference proteome</keyword>
<reference evidence="2 3" key="1">
    <citation type="journal article" date="2023" name="Microbiol. Spectr.">
        <title>Synergy between Genome Mining, Metabolomics, and Bioinformatics Uncovers Antibacterial Chlorinated Carbazole Alkaloids and Their Biosynthetic Gene Cluster from Streptomyces tubbatahanensis sp. nov., a Novel Actinomycete Isolated from Sulu Sea, Philippines.</title>
        <authorList>
            <person name="Tenebro C.P."/>
            <person name="Trono D.J.V.L."/>
            <person name="Balida L.A.P."/>
            <person name="Bayog L.K.A."/>
            <person name="Bruna J.R."/>
            <person name="Sabido E.M."/>
            <person name="Caspe D.P.C."/>
            <person name="de Los Santos E.L.C."/>
            <person name="Saludes J.P."/>
            <person name="Dalisay D.S."/>
        </authorList>
    </citation>
    <scope>NUCLEOTIDE SEQUENCE [LARGE SCALE GENOMIC DNA]</scope>
    <source>
        <strain evidence="2 3">DSD3025</strain>
    </source>
</reference>
<evidence type="ECO:0008006" key="4">
    <source>
        <dbReference type="Google" id="ProtNLM"/>
    </source>
</evidence>
<name>A0ABY3XKY0_9ACTN</name>